<evidence type="ECO:0000256" key="1">
    <source>
        <dbReference type="SAM" id="Phobius"/>
    </source>
</evidence>
<dbReference type="Proteomes" id="UP000563523">
    <property type="component" value="Unassembled WGS sequence"/>
</dbReference>
<dbReference type="InterPro" id="IPR032484">
    <property type="entry name" value="DUF5052"/>
</dbReference>
<keyword evidence="1" id="KW-0472">Membrane</keyword>
<feature type="transmembrane region" description="Helical" evidence="1">
    <location>
        <begin position="12"/>
        <end position="32"/>
    </location>
</feature>
<keyword evidence="1" id="KW-1133">Transmembrane helix</keyword>
<keyword evidence="1" id="KW-0812">Transmembrane</keyword>
<reference evidence="2 3" key="1">
    <citation type="submission" date="2020-06" db="EMBL/GenBank/DDBJ databases">
        <authorList>
            <person name="Kang J."/>
        </authorList>
    </citation>
    <scope>NUCLEOTIDE SEQUENCE [LARGE SCALE GENOMIC DNA]</scope>
    <source>
        <strain evidence="2 3">DCY120</strain>
    </source>
</reference>
<organism evidence="2 3">
    <name type="scientific">Bombilactobacillus apium</name>
    <dbReference type="NCBI Taxonomy" id="2675299"/>
    <lineage>
        <taxon>Bacteria</taxon>
        <taxon>Bacillati</taxon>
        <taxon>Bacillota</taxon>
        <taxon>Bacilli</taxon>
        <taxon>Lactobacillales</taxon>
        <taxon>Lactobacillaceae</taxon>
        <taxon>Bombilactobacillus</taxon>
    </lineage>
</organism>
<accession>A0A850QVV5</accession>
<dbReference type="AlphaFoldDB" id="A0A850QVV5"/>
<name>A0A850QVV5_9LACO</name>
<evidence type="ECO:0000313" key="3">
    <source>
        <dbReference type="Proteomes" id="UP000563523"/>
    </source>
</evidence>
<protein>
    <submittedName>
        <fullName evidence="2">DUF5052 family protein</fullName>
    </submittedName>
</protein>
<dbReference type="EMBL" id="JABZEC010000001">
    <property type="protein sequence ID" value="NVY95924.1"/>
    <property type="molecule type" value="Genomic_DNA"/>
</dbReference>
<sequence>MQEQRKLGSRTIVFLILVLGLSLLLGGCALVADFGSNLRQQWAGLPLTLATYDDQAQKIDQVRGTSLAITRDRQFDEINSDGKQNKQSKVMKITVGSHLMRHVGSSLIAYQDGLTNVLDQHPQKVQAINKKRNVPFVNRFVHAVKDDFSGSSYVILIRSQTGQPIATFAGNRVRVSKTDVPSSTNLLIDGKRLFVYRCDYTIYEKAMLD</sequence>
<comment type="caution">
    <text evidence="2">The sequence shown here is derived from an EMBL/GenBank/DDBJ whole genome shotgun (WGS) entry which is preliminary data.</text>
</comment>
<evidence type="ECO:0000313" key="2">
    <source>
        <dbReference type="EMBL" id="NVY95924.1"/>
    </source>
</evidence>
<dbReference type="RefSeq" id="WP_176942084.1">
    <property type="nucleotide sequence ID" value="NZ_JABZEC010000001.1"/>
</dbReference>
<proteinExistence type="predicted"/>
<keyword evidence="3" id="KW-1185">Reference proteome</keyword>
<gene>
    <name evidence="2" type="ORF">HU830_01785</name>
</gene>
<dbReference type="PROSITE" id="PS51257">
    <property type="entry name" value="PROKAR_LIPOPROTEIN"/>
    <property type="match status" value="1"/>
</dbReference>
<dbReference type="Pfam" id="PF16475">
    <property type="entry name" value="DUF5052"/>
    <property type="match status" value="1"/>
</dbReference>